<evidence type="ECO:0000313" key="2">
    <source>
        <dbReference type="Proteomes" id="UP000485058"/>
    </source>
</evidence>
<reference evidence="1 2" key="1">
    <citation type="submission" date="2020-02" db="EMBL/GenBank/DDBJ databases">
        <title>Draft genome sequence of Haematococcus lacustris strain NIES-144.</title>
        <authorList>
            <person name="Morimoto D."/>
            <person name="Nakagawa S."/>
            <person name="Yoshida T."/>
            <person name="Sawayama S."/>
        </authorList>
    </citation>
    <scope>NUCLEOTIDE SEQUENCE [LARGE SCALE GENOMIC DNA]</scope>
    <source>
        <strain evidence="1 2">NIES-144</strain>
    </source>
</reference>
<dbReference type="AlphaFoldDB" id="A0A6A0A6Z7"/>
<comment type="caution">
    <text evidence="1">The sequence shown here is derived from an EMBL/GenBank/DDBJ whole genome shotgun (WGS) entry which is preliminary data.</text>
</comment>
<keyword evidence="2" id="KW-1185">Reference proteome</keyword>
<dbReference type="Proteomes" id="UP000485058">
    <property type="component" value="Unassembled WGS sequence"/>
</dbReference>
<protein>
    <submittedName>
        <fullName evidence="1">Uncharacterized protein</fullName>
    </submittedName>
</protein>
<evidence type="ECO:0000313" key="1">
    <source>
        <dbReference type="EMBL" id="GFH28252.1"/>
    </source>
</evidence>
<name>A0A6A0A6Z7_HAELA</name>
<organism evidence="1 2">
    <name type="scientific">Haematococcus lacustris</name>
    <name type="common">Green alga</name>
    <name type="synonym">Haematococcus pluvialis</name>
    <dbReference type="NCBI Taxonomy" id="44745"/>
    <lineage>
        <taxon>Eukaryota</taxon>
        <taxon>Viridiplantae</taxon>
        <taxon>Chlorophyta</taxon>
        <taxon>core chlorophytes</taxon>
        <taxon>Chlorophyceae</taxon>
        <taxon>CS clade</taxon>
        <taxon>Chlamydomonadales</taxon>
        <taxon>Haematococcaceae</taxon>
        <taxon>Haematococcus</taxon>
    </lineage>
</organism>
<gene>
    <name evidence="1" type="ORF">HaLaN_26717</name>
</gene>
<sequence length="66" mass="7253">MEAPDESGGRLFASCLLFYEELPPALALPHTAAWGLHASKALCLLSRTPCLHSLELLLHSLHRTVF</sequence>
<proteinExistence type="predicted"/>
<accession>A0A6A0A6Z7</accession>
<feature type="non-terminal residue" evidence="1">
    <location>
        <position position="66"/>
    </location>
</feature>
<dbReference type="EMBL" id="BLLF01003802">
    <property type="protein sequence ID" value="GFH28252.1"/>
    <property type="molecule type" value="Genomic_DNA"/>
</dbReference>